<dbReference type="EMBL" id="JALNTZ010000005">
    <property type="protein sequence ID" value="KAJ3652228.1"/>
    <property type="molecule type" value="Genomic_DNA"/>
</dbReference>
<evidence type="ECO:0000313" key="2">
    <source>
        <dbReference type="Proteomes" id="UP001168821"/>
    </source>
</evidence>
<reference evidence="1" key="1">
    <citation type="journal article" date="2023" name="G3 (Bethesda)">
        <title>Whole genome assemblies of Zophobas morio and Tenebrio molitor.</title>
        <authorList>
            <person name="Kaur S."/>
            <person name="Stinson S.A."/>
            <person name="diCenzo G.C."/>
        </authorList>
    </citation>
    <scope>NUCLEOTIDE SEQUENCE</scope>
    <source>
        <strain evidence="1">QUZm001</strain>
    </source>
</reference>
<gene>
    <name evidence="1" type="ORF">Zmor_018210</name>
</gene>
<sequence>MMMHGLLEEIGRRGISCVVYADDLLCMIEADNRTETVMMLLKGSLSDSRPPNVRIQDKRLKYVKEVKYLGTRVSERMNFRPQVESLGGRMIGLMGKLRRVLRKEQGLDKRTARVIYKGLVVACASFGVLRFRYARELMNRCQRRVLYGCMVFCTDAMQVLMGELPWDLEFLMFRPKRGVSLGELGWLQIKLEEGEDLEKKDVLDAKLWEIW</sequence>
<protein>
    <recommendedName>
        <fullName evidence="3">Reverse transcriptase domain-containing protein</fullName>
    </recommendedName>
</protein>
<accession>A0AA38I6K0</accession>
<proteinExistence type="predicted"/>
<dbReference type="Proteomes" id="UP001168821">
    <property type="component" value="Unassembled WGS sequence"/>
</dbReference>
<evidence type="ECO:0008006" key="3">
    <source>
        <dbReference type="Google" id="ProtNLM"/>
    </source>
</evidence>
<name>A0AA38I6K0_9CUCU</name>
<comment type="caution">
    <text evidence="1">The sequence shown here is derived from an EMBL/GenBank/DDBJ whole genome shotgun (WGS) entry which is preliminary data.</text>
</comment>
<keyword evidence="2" id="KW-1185">Reference proteome</keyword>
<dbReference type="AlphaFoldDB" id="A0AA38I6K0"/>
<organism evidence="1 2">
    <name type="scientific">Zophobas morio</name>
    <dbReference type="NCBI Taxonomy" id="2755281"/>
    <lineage>
        <taxon>Eukaryota</taxon>
        <taxon>Metazoa</taxon>
        <taxon>Ecdysozoa</taxon>
        <taxon>Arthropoda</taxon>
        <taxon>Hexapoda</taxon>
        <taxon>Insecta</taxon>
        <taxon>Pterygota</taxon>
        <taxon>Neoptera</taxon>
        <taxon>Endopterygota</taxon>
        <taxon>Coleoptera</taxon>
        <taxon>Polyphaga</taxon>
        <taxon>Cucujiformia</taxon>
        <taxon>Tenebrionidae</taxon>
        <taxon>Zophobas</taxon>
    </lineage>
</organism>
<evidence type="ECO:0000313" key="1">
    <source>
        <dbReference type="EMBL" id="KAJ3652228.1"/>
    </source>
</evidence>